<comment type="caution">
    <text evidence="2">The sequence shown here is derived from an EMBL/GenBank/DDBJ whole genome shotgun (WGS) entry which is preliminary data.</text>
</comment>
<evidence type="ECO:0000313" key="3">
    <source>
        <dbReference type="Proteomes" id="UP001217918"/>
    </source>
</evidence>
<evidence type="ECO:0000313" key="2">
    <source>
        <dbReference type="EMBL" id="KAK2070430.1"/>
    </source>
</evidence>
<name>A0AAD9I4N2_9PEZI</name>
<keyword evidence="3" id="KW-1185">Reference proteome</keyword>
<feature type="transmembrane region" description="Helical" evidence="1">
    <location>
        <begin position="137"/>
        <end position="158"/>
    </location>
</feature>
<feature type="transmembrane region" description="Helical" evidence="1">
    <location>
        <begin position="227"/>
        <end position="247"/>
    </location>
</feature>
<feature type="transmembrane region" description="Helical" evidence="1">
    <location>
        <begin position="12"/>
        <end position="37"/>
    </location>
</feature>
<keyword evidence="1" id="KW-1133">Transmembrane helix</keyword>
<sequence>MESPRRPPRPPIAFVSLPLLLLPLLLLSVATVVALFLHTDTNIAMLYSQCHARARLPALTHSALPSALATPLCFILSLFAEATGAGAGTDGPSSLRAAALLAAQLAFLAALVTTSLVESARIRNRPSRTIRCPTPALLLAVLAAGALAWELVLVPAHLRRGRAVVRSRRSGERVLEGARATDPDLGERARALRAGPAEVLAVPAAVAAGFVAPSGAMLLLGCPAAVAAWLAFPVWVMLVRVAVRAGVNAVVARRRTAAAAAAGGPEERDGGRRGVMEVPPVLLESSRGALLGVYAGPVLLSAAAHVFLLVSATMRDDRLEMTRAALHFILIHGLSIGLTVLYWLFVEAGWRVVVATVAAAAVLGPGAGVCIGWVYRERFVDMDESVRAVAVGGSREPSEHTPLLR</sequence>
<feature type="transmembrane region" description="Helical" evidence="1">
    <location>
        <begin position="324"/>
        <end position="346"/>
    </location>
</feature>
<dbReference type="Proteomes" id="UP001217918">
    <property type="component" value="Unassembled WGS sequence"/>
</dbReference>
<feature type="transmembrane region" description="Helical" evidence="1">
    <location>
        <begin position="289"/>
        <end position="312"/>
    </location>
</feature>
<reference evidence="2" key="1">
    <citation type="journal article" date="2023" name="Mol. Plant Microbe Interact.">
        <title>Elucidating the Obligate Nature and Biological Capacity of an Invasive Fungal Corn Pathogen.</title>
        <authorList>
            <person name="MacCready J.S."/>
            <person name="Roggenkamp E.M."/>
            <person name="Gdanetz K."/>
            <person name="Chilvers M.I."/>
        </authorList>
    </citation>
    <scope>NUCLEOTIDE SEQUENCE</scope>
    <source>
        <strain evidence="2">PM02</strain>
    </source>
</reference>
<accession>A0AAD9I4N2</accession>
<feature type="transmembrane region" description="Helical" evidence="1">
    <location>
        <begin position="58"/>
        <end position="79"/>
    </location>
</feature>
<protein>
    <submittedName>
        <fullName evidence="2">Uncharacterized protein</fullName>
    </submittedName>
</protein>
<dbReference type="EMBL" id="JAQQPM010000003">
    <property type="protein sequence ID" value="KAK2070430.1"/>
    <property type="molecule type" value="Genomic_DNA"/>
</dbReference>
<gene>
    <name evidence="2" type="ORF">P8C59_004920</name>
</gene>
<feature type="transmembrane region" description="Helical" evidence="1">
    <location>
        <begin position="352"/>
        <end position="375"/>
    </location>
</feature>
<evidence type="ECO:0000256" key="1">
    <source>
        <dbReference type="SAM" id="Phobius"/>
    </source>
</evidence>
<proteinExistence type="predicted"/>
<keyword evidence="1" id="KW-0812">Transmembrane</keyword>
<keyword evidence="1" id="KW-0472">Membrane</keyword>
<dbReference type="AlphaFoldDB" id="A0AAD9I4N2"/>
<feature type="transmembrane region" description="Helical" evidence="1">
    <location>
        <begin position="99"/>
        <end position="117"/>
    </location>
</feature>
<organism evidence="2 3">
    <name type="scientific">Phyllachora maydis</name>
    <dbReference type="NCBI Taxonomy" id="1825666"/>
    <lineage>
        <taxon>Eukaryota</taxon>
        <taxon>Fungi</taxon>
        <taxon>Dikarya</taxon>
        <taxon>Ascomycota</taxon>
        <taxon>Pezizomycotina</taxon>
        <taxon>Sordariomycetes</taxon>
        <taxon>Sordariomycetidae</taxon>
        <taxon>Phyllachorales</taxon>
        <taxon>Phyllachoraceae</taxon>
        <taxon>Phyllachora</taxon>
    </lineage>
</organism>